<sequence>MGFNNLIRELNALNTEISKYAVVQAKQRLINTDNSTISIMRMHQLEFETTEYTQTTIRILCERINDLFIDIIQPIDQNILIQHYLRPQDENTVYPYRFFEISHVKTQPILIQAQITYFYLIIGIGVENKCENKLIACNHQDSALI</sequence>
<organism evidence="1">
    <name type="scientific">Hexamita inflata</name>
    <dbReference type="NCBI Taxonomy" id="28002"/>
    <lineage>
        <taxon>Eukaryota</taxon>
        <taxon>Metamonada</taxon>
        <taxon>Diplomonadida</taxon>
        <taxon>Hexamitidae</taxon>
        <taxon>Hexamitinae</taxon>
        <taxon>Hexamita</taxon>
    </lineage>
</organism>
<dbReference type="Proteomes" id="UP001642409">
    <property type="component" value="Unassembled WGS sequence"/>
</dbReference>
<reference evidence="2 3" key="2">
    <citation type="submission" date="2024-07" db="EMBL/GenBank/DDBJ databases">
        <authorList>
            <person name="Akdeniz Z."/>
        </authorList>
    </citation>
    <scope>NUCLEOTIDE SEQUENCE [LARGE SCALE GENOMIC DNA]</scope>
</reference>
<proteinExistence type="predicted"/>
<gene>
    <name evidence="2" type="ORF">HINF_LOCUS4354</name>
    <name evidence="1" type="ORF">HINF_LOCUS6790</name>
</gene>
<name>A0AA86NGD3_9EUKA</name>
<dbReference type="EMBL" id="CATOUU010000171">
    <property type="protein sequence ID" value="CAI9919145.1"/>
    <property type="molecule type" value="Genomic_DNA"/>
</dbReference>
<evidence type="ECO:0000313" key="2">
    <source>
        <dbReference type="EMBL" id="CAL5977548.1"/>
    </source>
</evidence>
<evidence type="ECO:0000313" key="3">
    <source>
        <dbReference type="Proteomes" id="UP001642409"/>
    </source>
</evidence>
<comment type="caution">
    <text evidence="1">The sequence shown here is derived from an EMBL/GenBank/DDBJ whole genome shotgun (WGS) entry which is preliminary data.</text>
</comment>
<accession>A0AA86NGD3</accession>
<protein>
    <submittedName>
        <fullName evidence="2">Hypothetical_protein</fullName>
    </submittedName>
</protein>
<evidence type="ECO:0000313" key="1">
    <source>
        <dbReference type="EMBL" id="CAI9919145.1"/>
    </source>
</evidence>
<dbReference type="AlphaFoldDB" id="A0AA86NGD3"/>
<keyword evidence="3" id="KW-1185">Reference proteome</keyword>
<dbReference type="EMBL" id="CAXDID020000008">
    <property type="protein sequence ID" value="CAL5977548.1"/>
    <property type="molecule type" value="Genomic_DNA"/>
</dbReference>
<reference evidence="1" key="1">
    <citation type="submission" date="2023-06" db="EMBL/GenBank/DDBJ databases">
        <authorList>
            <person name="Kurt Z."/>
        </authorList>
    </citation>
    <scope>NUCLEOTIDE SEQUENCE</scope>
</reference>